<dbReference type="Proteomes" id="UP001234495">
    <property type="component" value="Unassembled WGS sequence"/>
</dbReference>
<dbReference type="Pfam" id="PF00501">
    <property type="entry name" value="AMP-binding"/>
    <property type="match status" value="1"/>
</dbReference>
<keyword evidence="3" id="KW-0436">Ligase</keyword>
<reference evidence="3 4" key="1">
    <citation type="submission" date="2023-07" db="EMBL/GenBank/DDBJ databases">
        <title>Genomic Encyclopedia of Type Strains, Phase IV (KMG-IV): sequencing the most valuable type-strain genomes for metagenomic binning, comparative biology and taxonomic classification.</title>
        <authorList>
            <person name="Goeker M."/>
        </authorList>
    </citation>
    <scope>NUCLEOTIDE SEQUENCE [LARGE SCALE GENOMIC DNA]</scope>
    <source>
        <strain evidence="3 4">DSM 29005</strain>
    </source>
</reference>
<comment type="caution">
    <text evidence="3">The sequence shown here is derived from an EMBL/GenBank/DDBJ whole genome shotgun (WGS) entry which is preliminary data.</text>
</comment>
<dbReference type="EC" id="6.2.1.30" evidence="3"/>
<dbReference type="InterPro" id="IPR000873">
    <property type="entry name" value="AMP-dep_synth/lig_dom"/>
</dbReference>
<dbReference type="Gene3D" id="3.40.50.12780">
    <property type="entry name" value="N-terminal domain of ligase-like"/>
    <property type="match status" value="1"/>
</dbReference>
<dbReference type="InterPro" id="IPR045851">
    <property type="entry name" value="AMP-bd_C_sf"/>
</dbReference>
<dbReference type="EMBL" id="JAUSUD010000001">
    <property type="protein sequence ID" value="MDQ0229062.1"/>
    <property type="molecule type" value="Genomic_DNA"/>
</dbReference>
<dbReference type="RefSeq" id="WP_307336138.1">
    <property type="nucleotide sequence ID" value="NZ_JAUSUD010000001.1"/>
</dbReference>
<dbReference type="PANTHER" id="PTHR43845:SF1">
    <property type="entry name" value="BLR5969 PROTEIN"/>
    <property type="match status" value="1"/>
</dbReference>
<evidence type="ECO:0000259" key="2">
    <source>
        <dbReference type="Pfam" id="PF14535"/>
    </source>
</evidence>
<organism evidence="3 4">
    <name type="scientific">Metabacillus malikii</name>
    <dbReference type="NCBI Taxonomy" id="1504265"/>
    <lineage>
        <taxon>Bacteria</taxon>
        <taxon>Bacillati</taxon>
        <taxon>Bacillota</taxon>
        <taxon>Bacilli</taxon>
        <taxon>Bacillales</taxon>
        <taxon>Bacillaceae</taxon>
        <taxon>Metabacillus</taxon>
    </lineage>
</organism>
<feature type="domain" description="AMP-dependent ligase C-terminal" evidence="2">
    <location>
        <begin position="362"/>
        <end position="448"/>
    </location>
</feature>
<dbReference type="Pfam" id="PF14535">
    <property type="entry name" value="AMP-binding_C_2"/>
    <property type="match status" value="1"/>
</dbReference>
<accession>A0ABT9ZA01</accession>
<keyword evidence="4" id="KW-1185">Reference proteome</keyword>
<dbReference type="SUPFAM" id="SSF56801">
    <property type="entry name" value="Acetyl-CoA synthetase-like"/>
    <property type="match status" value="1"/>
</dbReference>
<sequence>MSTFPGLDLAPSTRRHITFASSFNETLEANGRNFETIQRDEKKSYHLEMLNRLMLHAVENNEFYRKQCEQVLSQTKTITSLDDFANISFLEKEHIYDNLERILCVPRHEIAQFHSTSGTSGKSIYTCLTLNDMYVHEQFAKYEDTLFADITREDVVGISLPYELAQPALGFHRMFQLGFETSVVSLGKGGYMAPPKRTVQSMKDLDVTILITTPSYVSMLIEIAEELGLDVNEDLKVRKMILTGEGCSSTFLSRLKELWDVELEFHYGSTECGLVGIQKDSQPYYTLLEGGNYVEIVDQDTLEPLGDNEIGEIVVTTLLKEGMPFIRYRTGDLGFVQGSDMESGLRKLHLRGRKGSSLFIEGVEYSPIAIEHILLMHKEVGLWYQLVVEDEELTIEIEPRRRDANENYLDALVQSVRSHMFSVGGIPCHITINQHIERQFTKVVRVIKK</sequence>
<proteinExistence type="predicted"/>
<evidence type="ECO:0000313" key="4">
    <source>
        <dbReference type="Proteomes" id="UP001234495"/>
    </source>
</evidence>
<protein>
    <submittedName>
        <fullName evidence="3">Phenylacetate-CoA ligase</fullName>
        <ecNumber evidence="3">6.2.1.30</ecNumber>
    </submittedName>
</protein>
<dbReference type="InterPro" id="IPR042099">
    <property type="entry name" value="ANL_N_sf"/>
</dbReference>
<feature type="domain" description="AMP-dependent synthetase/ligase" evidence="1">
    <location>
        <begin position="70"/>
        <end position="316"/>
    </location>
</feature>
<gene>
    <name evidence="3" type="ORF">J2S19_000312</name>
</gene>
<evidence type="ECO:0000313" key="3">
    <source>
        <dbReference type="EMBL" id="MDQ0229062.1"/>
    </source>
</evidence>
<dbReference type="InterPro" id="IPR028154">
    <property type="entry name" value="AMP-dep_Lig_C"/>
</dbReference>
<evidence type="ECO:0000259" key="1">
    <source>
        <dbReference type="Pfam" id="PF00501"/>
    </source>
</evidence>
<dbReference type="GO" id="GO:0047475">
    <property type="term" value="F:phenylacetate-CoA ligase activity"/>
    <property type="evidence" value="ECO:0007669"/>
    <property type="project" value="UniProtKB-EC"/>
</dbReference>
<dbReference type="Gene3D" id="3.30.300.30">
    <property type="match status" value="1"/>
</dbReference>
<name>A0ABT9ZA01_9BACI</name>
<dbReference type="PANTHER" id="PTHR43845">
    <property type="entry name" value="BLR5969 PROTEIN"/>
    <property type="match status" value="1"/>
</dbReference>